<keyword evidence="6" id="KW-1185">Reference proteome</keyword>
<dbReference type="InterPro" id="IPR005234">
    <property type="entry name" value="ScpB_csome_segregation"/>
</dbReference>
<evidence type="ECO:0000313" key="5">
    <source>
        <dbReference type="EMBL" id="AOS85077.1"/>
    </source>
</evidence>
<reference evidence="5" key="1">
    <citation type="submission" date="2016-09" db="EMBL/GenBank/DDBJ databases">
        <title>Genome sequence of Chlorobaculum limnaeum.</title>
        <authorList>
            <person name="Liu Z."/>
            <person name="Tank M."/>
            <person name="Bryant D.A."/>
        </authorList>
    </citation>
    <scope>NUCLEOTIDE SEQUENCE [LARGE SCALE GENOMIC DNA]</scope>
    <source>
        <strain evidence="5">DSM 1677</strain>
    </source>
</reference>
<keyword evidence="3" id="KW-0159">Chromosome partition</keyword>
<proteinExistence type="predicted"/>
<dbReference type="STRING" id="274537.BIU88_09010"/>
<dbReference type="KEGG" id="clz:BIU88_09010"/>
<name>A0A1D8D687_CHLLM</name>
<dbReference type="Pfam" id="PF04079">
    <property type="entry name" value="SMC_ScpB"/>
    <property type="match status" value="1"/>
</dbReference>
<accession>A0A1D8D687</accession>
<dbReference type="GO" id="GO:0051304">
    <property type="term" value="P:chromosome separation"/>
    <property type="evidence" value="ECO:0007669"/>
    <property type="project" value="InterPro"/>
</dbReference>
<evidence type="ECO:0000256" key="3">
    <source>
        <dbReference type="ARBA" id="ARBA00022829"/>
    </source>
</evidence>
<sequence>MQEQRQQQLQSLEALIFSAEEPVNLQTLCQITGLKLTPRELQEAVDELNGDYEATGRTFRIHAIAGGYRFLTEPEFADLVRQLLAPVIQRRLSRSMLEVLAVVAWHQPVTKGEIQQIRGASPDYSIDRLLSRGLIEVRGRADSPGRPLQYGTSAAFLDLFHLPNLKALPKLREIKEILREHEEQQYLAEGALPLAADEDDNPRTETIE</sequence>
<dbReference type="PANTHER" id="PTHR34298:SF2">
    <property type="entry name" value="SEGREGATION AND CONDENSATION PROTEIN B"/>
    <property type="match status" value="1"/>
</dbReference>
<evidence type="ECO:0000256" key="1">
    <source>
        <dbReference type="ARBA" id="ARBA00022490"/>
    </source>
</evidence>
<dbReference type="Proteomes" id="UP000095185">
    <property type="component" value="Chromosome"/>
</dbReference>
<dbReference type="RefSeq" id="WP_069811576.1">
    <property type="nucleotide sequence ID" value="NZ_CP017305.1"/>
</dbReference>
<gene>
    <name evidence="5" type="ORF">BIU88_09010</name>
</gene>
<keyword evidence="1" id="KW-0963">Cytoplasm</keyword>
<keyword evidence="4" id="KW-0131">Cell cycle</keyword>
<dbReference type="InterPro" id="IPR036390">
    <property type="entry name" value="WH_DNA-bd_sf"/>
</dbReference>
<dbReference type="PANTHER" id="PTHR34298">
    <property type="entry name" value="SEGREGATION AND CONDENSATION PROTEIN B"/>
    <property type="match status" value="1"/>
</dbReference>
<dbReference type="InterPro" id="IPR036388">
    <property type="entry name" value="WH-like_DNA-bd_sf"/>
</dbReference>
<evidence type="ECO:0000256" key="4">
    <source>
        <dbReference type="ARBA" id="ARBA00023306"/>
    </source>
</evidence>
<dbReference type="SUPFAM" id="SSF46785">
    <property type="entry name" value="Winged helix' DNA-binding domain"/>
    <property type="match status" value="2"/>
</dbReference>
<keyword evidence="2" id="KW-0132">Cell division</keyword>
<dbReference type="GO" id="GO:0051301">
    <property type="term" value="P:cell division"/>
    <property type="evidence" value="ECO:0007669"/>
    <property type="project" value="UniProtKB-KW"/>
</dbReference>
<dbReference type="PIRSF" id="PIRSF019345">
    <property type="entry name" value="ScpB"/>
    <property type="match status" value="1"/>
</dbReference>
<evidence type="ECO:0000256" key="2">
    <source>
        <dbReference type="ARBA" id="ARBA00022618"/>
    </source>
</evidence>
<organism evidence="5 6">
    <name type="scientific">Chlorobaculum limnaeum</name>
    <dbReference type="NCBI Taxonomy" id="274537"/>
    <lineage>
        <taxon>Bacteria</taxon>
        <taxon>Pseudomonadati</taxon>
        <taxon>Chlorobiota</taxon>
        <taxon>Chlorobiia</taxon>
        <taxon>Chlorobiales</taxon>
        <taxon>Chlorobiaceae</taxon>
        <taxon>Chlorobaculum</taxon>
    </lineage>
</organism>
<dbReference type="Gene3D" id="1.10.10.10">
    <property type="entry name" value="Winged helix-like DNA-binding domain superfamily/Winged helix DNA-binding domain"/>
    <property type="match status" value="2"/>
</dbReference>
<evidence type="ECO:0000313" key="6">
    <source>
        <dbReference type="Proteomes" id="UP000095185"/>
    </source>
</evidence>
<protein>
    <submittedName>
        <fullName evidence="5">SMC-Scp complex subunit ScpB</fullName>
    </submittedName>
</protein>
<dbReference type="NCBIfam" id="TIGR00281">
    <property type="entry name" value="SMC-Scp complex subunit ScpB"/>
    <property type="match status" value="1"/>
</dbReference>
<dbReference type="OrthoDB" id="9806226at2"/>
<dbReference type="AlphaFoldDB" id="A0A1D8D687"/>
<dbReference type="EMBL" id="CP017305">
    <property type="protein sequence ID" value="AOS85077.1"/>
    <property type="molecule type" value="Genomic_DNA"/>
</dbReference>